<dbReference type="EMBL" id="CATQJL010000001">
    <property type="protein sequence ID" value="CAJ0591735.1"/>
    <property type="molecule type" value="Genomic_DNA"/>
</dbReference>
<name>A0AA36DRN6_CYLNA</name>
<proteinExistence type="predicted"/>
<organism evidence="3 4">
    <name type="scientific">Cylicocyclus nassatus</name>
    <name type="common">Nematode worm</name>
    <dbReference type="NCBI Taxonomy" id="53992"/>
    <lineage>
        <taxon>Eukaryota</taxon>
        <taxon>Metazoa</taxon>
        <taxon>Ecdysozoa</taxon>
        <taxon>Nematoda</taxon>
        <taxon>Chromadorea</taxon>
        <taxon>Rhabditida</taxon>
        <taxon>Rhabditina</taxon>
        <taxon>Rhabditomorpha</taxon>
        <taxon>Strongyloidea</taxon>
        <taxon>Strongylidae</taxon>
        <taxon>Cylicocyclus</taxon>
    </lineage>
</organism>
<comment type="caution">
    <text evidence="3">The sequence shown here is derived from an EMBL/GenBank/DDBJ whole genome shotgun (WGS) entry which is preliminary data.</text>
</comment>
<reference evidence="3" key="1">
    <citation type="submission" date="2023-07" db="EMBL/GenBank/DDBJ databases">
        <authorList>
            <consortium name="CYATHOMIX"/>
        </authorList>
    </citation>
    <scope>NUCLEOTIDE SEQUENCE</scope>
    <source>
        <strain evidence="3">N/A</strain>
    </source>
</reference>
<evidence type="ECO:0000313" key="4">
    <source>
        <dbReference type="Proteomes" id="UP001176961"/>
    </source>
</evidence>
<gene>
    <name evidence="3" type="ORF">CYNAS_LOCUS3718</name>
</gene>
<evidence type="ECO:0000256" key="2">
    <source>
        <dbReference type="SAM" id="SignalP"/>
    </source>
</evidence>
<feature type="region of interest" description="Disordered" evidence="1">
    <location>
        <begin position="50"/>
        <end position="95"/>
    </location>
</feature>
<dbReference type="Proteomes" id="UP001176961">
    <property type="component" value="Unassembled WGS sequence"/>
</dbReference>
<accession>A0AA36DRN6</accession>
<evidence type="ECO:0000313" key="3">
    <source>
        <dbReference type="EMBL" id="CAJ0591735.1"/>
    </source>
</evidence>
<protein>
    <submittedName>
        <fullName evidence="3">Uncharacterized protein</fullName>
    </submittedName>
</protein>
<sequence length="275" mass="31007">MNLIGFFFNVAILSFSPLSQKTAAAPSIEDTPMTGRQLSLQAVSTVVEETAKEKEVSKAQGGSKVRSPDPSDDVKSEEEREETDDDKKQELGLPEYLPVDLLPHETKNGQLSFTGTAAEPKKTMKLESKVEKLKEKEVNWFDHSKIDTEMVKKKVLPFNVGLSQHAGSALKINFVIMRPETRMYFCKQDVLHAQDVVKNFNGSKTDSVLTLEHIAVVEQHIETEFEVGSGMRITKHAPYLVTVRTQFHEFLFYDEHIALSFCVEMSDVLLELETQ</sequence>
<dbReference type="AlphaFoldDB" id="A0AA36DRN6"/>
<evidence type="ECO:0000256" key="1">
    <source>
        <dbReference type="SAM" id="MobiDB-lite"/>
    </source>
</evidence>
<keyword evidence="4" id="KW-1185">Reference proteome</keyword>
<keyword evidence="2" id="KW-0732">Signal</keyword>
<feature type="signal peptide" evidence="2">
    <location>
        <begin position="1"/>
        <end position="24"/>
    </location>
</feature>
<feature type="compositionally biased region" description="Basic and acidic residues" evidence="1">
    <location>
        <begin position="66"/>
        <end position="78"/>
    </location>
</feature>
<feature type="chain" id="PRO_5041306120" evidence="2">
    <location>
        <begin position="25"/>
        <end position="275"/>
    </location>
</feature>